<reference evidence="3" key="1">
    <citation type="submission" date="2019-06" db="EMBL/GenBank/DDBJ databases">
        <authorList>
            <person name="Le Quere A."/>
            <person name="Colella S."/>
        </authorList>
    </citation>
    <scope>NUCLEOTIDE SEQUENCE</scope>
    <source>
        <strain evidence="3">EmedicaeMD41</strain>
    </source>
</reference>
<feature type="domain" description="Isochorismatase-like" evidence="2">
    <location>
        <begin position="14"/>
        <end position="201"/>
    </location>
</feature>
<proteinExistence type="predicted"/>
<dbReference type="CDD" id="cd00431">
    <property type="entry name" value="cysteine_hydrolases"/>
    <property type="match status" value="1"/>
</dbReference>
<dbReference type="InterPro" id="IPR036380">
    <property type="entry name" value="Isochorismatase-like_sf"/>
</dbReference>
<dbReference type="GO" id="GO:0016787">
    <property type="term" value="F:hydrolase activity"/>
    <property type="evidence" value="ECO:0007669"/>
    <property type="project" value="UniProtKB-KW"/>
</dbReference>
<evidence type="ECO:0000256" key="1">
    <source>
        <dbReference type="ARBA" id="ARBA00022801"/>
    </source>
</evidence>
<dbReference type="Gene3D" id="3.40.50.850">
    <property type="entry name" value="Isochorismatase-like"/>
    <property type="match status" value="1"/>
</dbReference>
<gene>
    <name evidence="3" type="ORF">EMEDMD4_940018</name>
</gene>
<dbReference type="InterPro" id="IPR000868">
    <property type="entry name" value="Isochorismatase-like_dom"/>
</dbReference>
<organism evidence="3">
    <name type="scientific">Sinorhizobium medicae</name>
    <dbReference type="NCBI Taxonomy" id="110321"/>
    <lineage>
        <taxon>Bacteria</taxon>
        <taxon>Pseudomonadati</taxon>
        <taxon>Pseudomonadota</taxon>
        <taxon>Alphaproteobacteria</taxon>
        <taxon>Hyphomicrobiales</taxon>
        <taxon>Rhizobiaceae</taxon>
        <taxon>Sinorhizobium/Ensifer group</taxon>
        <taxon>Sinorhizobium</taxon>
    </lineage>
</organism>
<dbReference type="Proteomes" id="UP000507954">
    <property type="component" value="Unassembled WGS sequence"/>
</dbReference>
<dbReference type="AlphaFoldDB" id="A0A508X8F9"/>
<dbReference type="EMBL" id="CABFNB010000166">
    <property type="protein sequence ID" value="VTZ65990.1"/>
    <property type="molecule type" value="Genomic_DNA"/>
</dbReference>
<dbReference type="PANTHER" id="PTHR43540">
    <property type="entry name" value="PEROXYUREIDOACRYLATE/UREIDOACRYLATE AMIDOHYDROLASE-RELATED"/>
    <property type="match status" value="1"/>
</dbReference>
<evidence type="ECO:0000313" key="3">
    <source>
        <dbReference type="EMBL" id="VTZ65990.1"/>
    </source>
</evidence>
<accession>A0A508X8F9</accession>
<keyword evidence="1 3" id="KW-0378">Hydrolase</keyword>
<dbReference type="OMA" id="YHVTLVR"/>
<dbReference type="Pfam" id="PF00857">
    <property type="entry name" value="Isochorismatase"/>
    <property type="match status" value="1"/>
</dbReference>
<sequence length="218" mass="24255">MTHLTVPFDVTNTGLLVVDPYNDFISEGGKIWSRIQSVAEANNCVEHMAQILQAAREVKMPVFFAMHHRYREGDYENWKYIAPIQRAAWHRKSFSYGTWGGEFRAEFVPAAGESVAQEHWCSSGFANTDLDNLLKRRGIQRVIVIGLIAHTCIEATVRFAAELGYDVTVINDAVADYSDEMMRAALEINMPNYANAIISTEEVLQAIASAGALAVAPE</sequence>
<dbReference type="InterPro" id="IPR050272">
    <property type="entry name" value="Isochorismatase-like_hydrls"/>
</dbReference>
<dbReference type="RefSeq" id="WP_011970378.1">
    <property type="nucleotide sequence ID" value="NZ_CABFNB010000166.1"/>
</dbReference>
<dbReference type="SUPFAM" id="SSF52499">
    <property type="entry name" value="Isochorismatase-like hydrolases"/>
    <property type="match status" value="1"/>
</dbReference>
<evidence type="ECO:0000259" key="2">
    <source>
        <dbReference type="Pfam" id="PF00857"/>
    </source>
</evidence>
<dbReference type="GeneID" id="61613375"/>
<dbReference type="PANTHER" id="PTHR43540:SF16">
    <property type="entry name" value="ISOCHORISMATASE-LIKE DOMAIN-CONTAINING PROTEIN"/>
    <property type="match status" value="1"/>
</dbReference>
<protein>
    <submittedName>
        <fullName evidence="3">Isochorismatase hydrolase</fullName>
    </submittedName>
</protein>
<name>A0A508X8F9_9HYPH</name>